<name>A0A1Q5PP72_9ACTO</name>
<sequence length="403" mass="42048">MEEKQETTVHAIRVPGTLAILVTVLFGRLPQGMVSLAFIQFIRDEGGSFAYASALVSTFVIAGTLGQPLFGRLIDRFGSARIIIGTGTIASMAFAGLALTPTGLVWLVLPLGAIAGFATPPLESAARVYWPRMMKRGTQLDQAYGLDLMGQQLIYVFGPLLSALGIAWLGSRGNLWGIVAIGLFGALAFALIPEPAKRAEEAAPAGIVKHQSLISDAFFTRLLIFMFGLGVPVGVQAIAATNYGEFHGSATASGFAFAAYACGGTLGALSVSKLKTGTMNLRQISFIGVAVAVGYAPLAFLGAPLWLYCVLSVLSGLAFPIGLTAGFQMVERTCLPTRLAEANGWVIAVVNLGVALGAMGAGPLVDWLGKIPGITTAVILAAFVSLAGVATIWNLDATSRLRR</sequence>
<feature type="transmembrane region" description="Helical" evidence="1">
    <location>
        <begin position="305"/>
        <end position="330"/>
    </location>
</feature>
<keyword evidence="1" id="KW-1133">Transmembrane helix</keyword>
<gene>
    <name evidence="2" type="ORF">BM477_04335</name>
</gene>
<feature type="transmembrane region" description="Helical" evidence="1">
    <location>
        <begin position="281"/>
        <end position="299"/>
    </location>
</feature>
<dbReference type="EMBL" id="MPDM01000004">
    <property type="protein sequence ID" value="OKL49225.1"/>
    <property type="molecule type" value="Genomic_DNA"/>
</dbReference>
<feature type="transmembrane region" description="Helical" evidence="1">
    <location>
        <begin position="175"/>
        <end position="192"/>
    </location>
</feature>
<accession>A0A1Q5PP72</accession>
<dbReference type="InterPro" id="IPR011701">
    <property type="entry name" value="MFS"/>
</dbReference>
<feature type="transmembrane region" description="Helical" evidence="1">
    <location>
        <begin position="82"/>
        <end position="99"/>
    </location>
</feature>
<feature type="transmembrane region" description="Helical" evidence="1">
    <location>
        <begin position="49"/>
        <end position="70"/>
    </location>
</feature>
<evidence type="ECO:0008006" key="4">
    <source>
        <dbReference type="Google" id="ProtNLM"/>
    </source>
</evidence>
<evidence type="ECO:0000313" key="3">
    <source>
        <dbReference type="Proteomes" id="UP000186465"/>
    </source>
</evidence>
<dbReference type="Pfam" id="PF07690">
    <property type="entry name" value="MFS_1"/>
    <property type="match status" value="1"/>
</dbReference>
<organism evidence="2 3">
    <name type="scientific">Boudabousia marimammalium</name>
    <dbReference type="NCBI Taxonomy" id="156892"/>
    <lineage>
        <taxon>Bacteria</taxon>
        <taxon>Bacillati</taxon>
        <taxon>Actinomycetota</taxon>
        <taxon>Actinomycetes</taxon>
        <taxon>Actinomycetales</taxon>
        <taxon>Actinomycetaceae</taxon>
        <taxon>Boudabousia</taxon>
    </lineage>
</organism>
<dbReference type="AlphaFoldDB" id="A0A1Q5PP72"/>
<dbReference type="PANTHER" id="PTHR23542">
    <property type="match status" value="1"/>
</dbReference>
<keyword evidence="3" id="KW-1185">Reference proteome</keyword>
<keyword evidence="1" id="KW-0472">Membrane</keyword>
<dbReference type="STRING" id="156892.BM477_04335"/>
<evidence type="ECO:0000313" key="2">
    <source>
        <dbReference type="EMBL" id="OKL49225.1"/>
    </source>
</evidence>
<dbReference type="RefSeq" id="WP_075361464.1">
    <property type="nucleotide sequence ID" value="NZ_MPDM01000004.1"/>
</dbReference>
<feature type="transmembrane region" description="Helical" evidence="1">
    <location>
        <begin position="105"/>
        <end position="122"/>
    </location>
</feature>
<feature type="transmembrane region" description="Helical" evidence="1">
    <location>
        <begin position="143"/>
        <end position="169"/>
    </location>
</feature>
<evidence type="ECO:0000256" key="1">
    <source>
        <dbReference type="SAM" id="Phobius"/>
    </source>
</evidence>
<dbReference type="GO" id="GO:0022857">
    <property type="term" value="F:transmembrane transporter activity"/>
    <property type="evidence" value="ECO:0007669"/>
    <property type="project" value="InterPro"/>
</dbReference>
<feature type="transmembrane region" description="Helical" evidence="1">
    <location>
        <begin position="342"/>
        <end position="365"/>
    </location>
</feature>
<dbReference type="PANTHER" id="PTHR23542:SF1">
    <property type="entry name" value="MAJOR FACILITATOR SUPERFAMILY (MFS) PROFILE DOMAIN-CONTAINING PROTEIN"/>
    <property type="match status" value="1"/>
</dbReference>
<dbReference type="InterPro" id="IPR036259">
    <property type="entry name" value="MFS_trans_sf"/>
</dbReference>
<feature type="transmembrane region" description="Helical" evidence="1">
    <location>
        <begin position="371"/>
        <end position="395"/>
    </location>
</feature>
<comment type="caution">
    <text evidence="2">The sequence shown here is derived from an EMBL/GenBank/DDBJ whole genome shotgun (WGS) entry which is preliminary data.</text>
</comment>
<feature type="transmembrane region" description="Helical" evidence="1">
    <location>
        <begin position="12"/>
        <end position="29"/>
    </location>
</feature>
<reference evidence="3" key="1">
    <citation type="submission" date="2016-11" db="EMBL/GenBank/DDBJ databases">
        <title>Actinomyces gypaetusis sp. nov. isolated from Gypaetus barbatus in Qinghai Tibet Plateau China.</title>
        <authorList>
            <person name="Meng X."/>
        </authorList>
    </citation>
    <scope>NUCLEOTIDE SEQUENCE [LARGE SCALE GENOMIC DNA]</scope>
    <source>
        <strain evidence="3">DSM 15383</strain>
    </source>
</reference>
<proteinExistence type="predicted"/>
<feature type="transmembrane region" description="Helical" evidence="1">
    <location>
        <begin position="218"/>
        <end position="240"/>
    </location>
</feature>
<dbReference type="OrthoDB" id="9180256at2"/>
<dbReference type="Gene3D" id="1.20.1250.20">
    <property type="entry name" value="MFS general substrate transporter like domains"/>
    <property type="match status" value="1"/>
</dbReference>
<feature type="transmembrane region" description="Helical" evidence="1">
    <location>
        <begin position="246"/>
        <end position="269"/>
    </location>
</feature>
<dbReference type="SUPFAM" id="SSF103473">
    <property type="entry name" value="MFS general substrate transporter"/>
    <property type="match status" value="1"/>
</dbReference>
<protein>
    <recommendedName>
        <fullName evidence="4">Major facilitator superfamily (MFS) profile domain-containing protein</fullName>
    </recommendedName>
</protein>
<dbReference type="Proteomes" id="UP000186465">
    <property type="component" value="Unassembled WGS sequence"/>
</dbReference>
<keyword evidence="1" id="KW-0812">Transmembrane</keyword>